<dbReference type="EMBL" id="MH992513">
    <property type="protein sequence ID" value="AZQ96384.1"/>
    <property type="molecule type" value="Genomic_DNA"/>
</dbReference>
<sequence>MHLDNVQYLPSLSTGGKLRVAVMKLMNYAELNFQEGGKFATEKLVPFWQDQLKRIEATHGDPSDGLFLGLGTVEIRQTLYHTMAEMRLSKNAHSKLEMKSFIEHCIQHAQSLDNAVPKARVARKKAAPVEE</sequence>
<accession>A0A3S9QHZ0</accession>
<organism evidence="1 2">
    <name type="scientific">Aeromonas phage ZPAH7</name>
    <dbReference type="NCBI Taxonomy" id="2420320"/>
    <lineage>
        <taxon>Viruses</taxon>
        <taxon>Duplodnaviria</taxon>
        <taxon>Heunggongvirae</taxon>
        <taxon>Uroviricota</taxon>
        <taxon>Caudoviricetes</taxon>
        <taxon>Autographivirales</taxon>
        <taxon>Autonotataviridae</taxon>
        <taxon>Aerosvirus</taxon>
        <taxon>Aerosvirus ZPAH7</taxon>
    </lineage>
</organism>
<evidence type="ECO:0000313" key="2">
    <source>
        <dbReference type="Proteomes" id="UP000278112"/>
    </source>
</evidence>
<evidence type="ECO:0000313" key="1">
    <source>
        <dbReference type="EMBL" id="AZQ96384.1"/>
    </source>
</evidence>
<proteinExistence type="predicted"/>
<name>A0A3S9QHZ0_9CAUD</name>
<dbReference type="Proteomes" id="UP000278112">
    <property type="component" value="Segment"/>
</dbReference>
<gene>
    <name evidence="1" type="ORF">ZPAH7_orf00003</name>
</gene>
<reference evidence="1 2" key="1">
    <citation type="submission" date="2018-09" db="EMBL/GenBank/DDBJ databases">
        <authorList>
            <person name="Islam M.S."/>
            <person name="Li J."/>
            <person name="Zhou Y."/>
        </authorList>
    </citation>
    <scope>NUCLEOTIDE SEQUENCE [LARGE SCALE GENOMIC DNA]</scope>
</reference>
<protein>
    <submittedName>
        <fullName evidence="1">Uncharacterized protein</fullName>
    </submittedName>
</protein>
<keyword evidence="2" id="KW-1185">Reference proteome</keyword>